<dbReference type="EMBL" id="AMZN01000045">
    <property type="protein sequence ID" value="ELR71075.1"/>
    <property type="molecule type" value="Genomic_DNA"/>
</dbReference>
<sequence length="45" mass="5230">MLISFSDSFNRDEFFIELADRINSGGQLDAAQDTAFYAHFDQYYV</sequence>
<dbReference type="STRING" id="1237149.C900_03039"/>
<evidence type="ECO:0000313" key="1">
    <source>
        <dbReference type="EMBL" id="ELR71075.1"/>
    </source>
</evidence>
<dbReference type="RefSeq" id="WP_009580375.1">
    <property type="nucleotide sequence ID" value="NZ_AMZN01000045.1"/>
</dbReference>
<name>L8JQE2_9BACT</name>
<dbReference type="Proteomes" id="UP000011135">
    <property type="component" value="Unassembled WGS sequence"/>
</dbReference>
<protein>
    <submittedName>
        <fullName evidence="1">Uncharacterized protein</fullName>
    </submittedName>
</protein>
<accession>L8JQE2</accession>
<proteinExistence type="predicted"/>
<gene>
    <name evidence="1" type="ORF">C900_03039</name>
</gene>
<comment type="caution">
    <text evidence="1">The sequence shown here is derived from an EMBL/GenBank/DDBJ whole genome shotgun (WGS) entry which is preliminary data.</text>
</comment>
<dbReference type="AlphaFoldDB" id="L8JQE2"/>
<organism evidence="1 2">
    <name type="scientific">Fulvivirga imtechensis AK7</name>
    <dbReference type="NCBI Taxonomy" id="1237149"/>
    <lineage>
        <taxon>Bacteria</taxon>
        <taxon>Pseudomonadati</taxon>
        <taxon>Bacteroidota</taxon>
        <taxon>Cytophagia</taxon>
        <taxon>Cytophagales</taxon>
        <taxon>Fulvivirgaceae</taxon>
        <taxon>Fulvivirga</taxon>
    </lineage>
</organism>
<evidence type="ECO:0000313" key="2">
    <source>
        <dbReference type="Proteomes" id="UP000011135"/>
    </source>
</evidence>
<reference evidence="1 2" key="1">
    <citation type="submission" date="2012-12" db="EMBL/GenBank/DDBJ databases">
        <title>Genome assembly of Fulvivirga imtechensis AK7.</title>
        <authorList>
            <person name="Nupur N."/>
            <person name="Khatri I."/>
            <person name="Kumar R."/>
            <person name="Subramanian S."/>
            <person name="Pinnaka A."/>
        </authorList>
    </citation>
    <scope>NUCLEOTIDE SEQUENCE [LARGE SCALE GENOMIC DNA]</scope>
    <source>
        <strain evidence="1 2">AK7</strain>
    </source>
</reference>
<keyword evidence="2" id="KW-1185">Reference proteome</keyword>